<dbReference type="SUPFAM" id="SSF55729">
    <property type="entry name" value="Acyl-CoA N-acyltransferases (Nat)"/>
    <property type="match status" value="1"/>
</dbReference>
<protein>
    <submittedName>
        <fullName evidence="2">GCN5-related N-acetyltransferase</fullName>
    </submittedName>
</protein>
<dbReference type="PANTHER" id="PTHR41700:SF1">
    <property type="entry name" value="N-ACETYLTRANSFERASE DOMAIN-CONTAINING PROTEIN"/>
    <property type="match status" value="1"/>
</dbReference>
<dbReference type="EMBL" id="CP030840">
    <property type="protein sequence ID" value="AXC14715.1"/>
    <property type="molecule type" value="Genomic_DNA"/>
</dbReference>
<accession>A0A2Z5G7S4</accession>
<dbReference type="InterPro" id="IPR000182">
    <property type="entry name" value="GNAT_dom"/>
</dbReference>
<dbReference type="PANTHER" id="PTHR41700">
    <property type="entry name" value="GCN5-RELATED N-ACETYLTRANSFERASE"/>
    <property type="match status" value="1"/>
</dbReference>
<sequence length="289" mass="32163">MKAPAQKILIRRCQGFDEFDVCVRMQTEIWGYDVRDTIPLREFIVIERIGGQVFGAFDLARSNEPGGDGKSLIGFAMSMPGVKDGQAYLHSHMLAVLPEYRDMGIGRKLKLAQRQDALARGIQRMEWTFDPLEIKNAYLNVARLGAVVHSYTPNFYGVFSSRLQAGLPTDRLHAEWWMNSPRVDSALNGEPALSSEVVETIVVPGAVQAWKQSPVTLSEAEAVQSEVRRRFLDAFTRGLTVVGFTKENSGKKLNGSGGGEINGVYQLGFWRRPEVPQLLKAARQPSHEA</sequence>
<dbReference type="Proteomes" id="UP000253606">
    <property type="component" value="Chromosome"/>
</dbReference>
<reference evidence="2 3" key="1">
    <citation type="journal article" date="2018" name="Front. Microbiol.">
        <title>Hydrolytic Capabilities as a Key to Environmental Success: Chitinolytic and Cellulolytic Acidobacteria From Acidic Sub-arctic Soils and Boreal Peatlands.</title>
        <authorList>
            <person name="Belova S.E."/>
            <person name="Ravin N.V."/>
            <person name="Pankratov T.A."/>
            <person name="Rakitin A.L."/>
            <person name="Ivanova A.A."/>
            <person name="Beletsky A.V."/>
            <person name="Mardanov A.V."/>
            <person name="Sinninghe Damste J.S."/>
            <person name="Dedysh S.N."/>
        </authorList>
    </citation>
    <scope>NUCLEOTIDE SEQUENCE [LARGE SCALE GENOMIC DNA]</scope>
    <source>
        <strain evidence="2 3">SBC82</strain>
    </source>
</reference>
<dbReference type="Gene3D" id="3.40.630.30">
    <property type="match status" value="1"/>
</dbReference>
<name>A0A2Z5G7S4_9BACT</name>
<evidence type="ECO:0000313" key="2">
    <source>
        <dbReference type="EMBL" id="AXC14715.1"/>
    </source>
</evidence>
<keyword evidence="3" id="KW-1185">Reference proteome</keyword>
<dbReference type="AlphaFoldDB" id="A0A2Z5G7S4"/>
<evidence type="ECO:0000313" key="3">
    <source>
        <dbReference type="Proteomes" id="UP000253606"/>
    </source>
</evidence>
<dbReference type="InterPro" id="IPR038764">
    <property type="entry name" value="GNAT_N_AcTrfase_prd"/>
</dbReference>
<dbReference type="GO" id="GO:0016747">
    <property type="term" value="F:acyltransferase activity, transferring groups other than amino-acyl groups"/>
    <property type="evidence" value="ECO:0007669"/>
    <property type="project" value="InterPro"/>
</dbReference>
<proteinExistence type="predicted"/>
<dbReference type="KEGG" id="abas:ACPOL_5467"/>
<dbReference type="Pfam" id="PF00583">
    <property type="entry name" value="Acetyltransf_1"/>
    <property type="match status" value="1"/>
</dbReference>
<feature type="domain" description="N-acetyltransferase" evidence="1">
    <location>
        <begin position="8"/>
        <end position="170"/>
    </location>
</feature>
<keyword evidence="2" id="KW-0808">Transferase</keyword>
<dbReference type="PROSITE" id="PS51186">
    <property type="entry name" value="GNAT"/>
    <property type="match status" value="1"/>
</dbReference>
<dbReference type="CDD" id="cd04301">
    <property type="entry name" value="NAT_SF"/>
    <property type="match status" value="1"/>
</dbReference>
<dbReference type="InterPro" id="IPR016181">
    <property type="entry name" value="Acyl_CoA_acyltransferase"/>
</dbReference>
<gene>
    <name evidence="2" type="ORF">ACPOL_5467</name>
</gene>
<evidence type="ECO:0000259" key="1">
    <source>
        <dbReference type="PROSITE" id="PS51186"/>
    </source>
</evidence>
<dbReference type="RefSeq" id="WP_201758956.1">
    <property type="nucleotide sequence ID" value="NZ_CP030840.1"/>
</dbReference>
<organism evidence="2 3">
    <name type="scientific">Acidisarcina polymorpha</name>
    <dbReference type="NCBI Taxonomy" id="2211140"/>
    <lineage>
        <taxon>Bacteria</taxon>
        <taxon>Pseudomonadati</taxon>
        <taxon>Acidobacteriota</taxon>
        <taxon>Terriglobia</taxon>
        <taxon>Terriglobales</taxon>
        <taxon>Acidobacteriaceae</taxon>
        <taxon>Acidisarcina</taxon>
    </lineage>
</organism>